<dbReference type="InterPro" id="IPR003085">
    <property type="entry name" value="AcuC"/>
</dbReference>
<sequence>MMRRIGIARGPQLFLYSFPEPHPLNRVRLEAFYQKLDSEGKNLQGLLFVEPEKAGKDDVMLFHTPAYVEFVEERCRVGKGYLDYGDTPAFPGCFEAASYVVGTTLKLLRMIISGEISAGFNPMGGLHHARRDRAGGFCIFNDAGVAIEYLLRRENMRNVAYVDIDAHHGDGVCYDFYSEKRVIFADIHQDGRTLYPGTGFRNETGEGEARGTKLNIPLLPYSGDEEFFQAFQEVEQFLEKHEFDFLLLQCGADGLMGDPLTNLQYSARAHGYAASRLLKIAEKKCGGRILAMGGGGYDPVNVAHAWTAVVKAFAEQG</sequence>
<dbReference type="AlphaFoldDB" id="E6N8M4"/>
<dbReference type="GO" id="GO:0004407">
    <property type="term" value="F:histone deacetylase activity"/>
    <property type="evidence" value="ECO:0007669"/>
    <property type="project" value="TreeGrafter"/>
</dbReference>
<dbReference type="Proteomes" id="UP000008120">
    <property type="component" value="Chromosome"/>
</dbReference>
<dbReference type="GO" id="GO:0045150">
    <property type="term" value="P:acetoin catabolic process"/>
    <property type="evidence" value="ECO:0007669"/>
    <property type="project" value="UniProtKB-UniPathway"/>
</dbReference>
<name>E6N8M4_CALS0</name>
<evidence type="ECO:0000256" key="1">
    <source>
        <dbReference type="ARBA" id="ARBA00005101"/>
    </source>
</evidence>
<proteinExistence type="predicted"/>
<evidence type="ECO:0000313" key="6">
    <source>
        <dbReference type="EMBL" id="BAJ51348.1"/>
    </source>
</evidence>
<dbReference type="Gene3D" id="3.40.800.20">
    <property type="entry name" value="Histone deacetylase domain"/>
    <property type="match status" value="1"/>
</dbReference>
<dbReference type="UniPathway" id="UPA00040"/>
<evidence type="ECO:0000313" key="5">
    <source>
        <dbReference type="EMBL" id="BAJ48643.1"/>
    </source>
</evidence>
<dbReference type="PANTHER" id="PTHR10625">
    <property type="entry name" value="HISTONE DEACETYLASE HDAC1-RELATED"/>
    <property type="match status" value="1"/>
</dbReference>
<reference evidence="5 7" key="2">
    <citation type="journal article" date="2011" name="Nucleic Acids Res.">
        <title>Insights into the evolution of Archaea and eukaryotic protein modifier systems revealed by the genome of a novel archaeal group.</title>
        <authorList>
            <person name="Nunoura T."/>
            <person name="Takaki Y."/>
            <person name="Kakuta J."/>
            <person name="Nishi S."/>
            <person name="Sugahara J."/>
            <person name="Kazama H."/>
            <person name="Chee G."/>
            <person name="Hattori M."/>
            <person name="Kanai A."/>
            <person name="Atomi H."/>
            <person name="Takai K."/>
            <person name="Takami H."/>
        </authorList>
    </citation>
    <scope>NUCLEOTIDE SEQUENCE [LARGE SCALE GENOMIC DNA]</scope>
</reference>
<evidence type="ECO:0000256" key="3">
    <source>
        <dbReference type="ARBA" id="ARBA00022627"/>
    </source>
</evidence>
<accession>E6N8M4</accession>
<evidence type="ECO:0000256" key="2">
    <source>
        <dbReference type="ARBA" id="ARBA00020218"/>
    </source>
</evidence>
<dbReference type="Pfam" id="PF00850">
    <property type="entry name" value="Hist_deacetyl"/>
    <property type="match status" value="1"/>
</dbReference>
<dbReference type="SUPFAM" id="SSF52768">
    <property type="entry name" value="Arginase/deacetylase"/>
    <property type="match status" value="1"/>
</dbReference>
<dbReference type="STRING" id="311458.CSUB_C1497"/>
<dbReference type="KEGG" id="csu:CSUB_C1497"/>
<dbReference type="InterPro" id="IPR023801">
    <property type="entry name" value="His_deacetylse_dom"/>
</dbReference>
<dbReference type="EMBL" id="AP011870">
    <property type="protein sequence ID" value="BAJ48643.1"/>
    <property type="molecule type" value="Genomic_DNA"/>
</dbReference>
<dbReference type="EMBL" id="BA000048">
    <property type="protein sequence ID" value="BAJ51348.1"/>
    <property type="molecule type" value="Genomic_DNA"/>
</dbReference>
<feature type="domain" description="Histone deacetylase" evidence="4">
    <location>
        <begin position="22"/>
        <end position="312"/>
    </location>
</feature>
<dbReference type="PANTHER" id="PTHR10625:SF10">
    <property type="entry name" value="HISTONE DEACETYLASE HDAC1"/>
    <property type="match status" value="1"/>
</dbReference>
<dbReference type="PRINTS" id="PR01270">
    <property type="entry name" value="HDASUPER"/>
</dbReference>
<dbReference type="InterPro" id="IPR037138">
    <property type="entry name" value="His_deacetylse_dom_sf"/>
</dbReference>
<gene>
    <name evidence="6" type="ORF">CSUB_C1497</name>
    <name evidence="5" type="ORF">HGMM_F12C01C17</name>
</gene>
<dbReference type="InterPro" id="IPR023696">
    <property type="entry name" value="Ureohydrolase_dom_sf"/>
</dbReference>
<comment type="pathway">
    <text evidence="1">Ketone degradation; acetoin degradation.</text>
</comment>
<evidence type="ECO:0000259" key="4">
    <source>
        <dbReference type="Pfam" id="PF00850"/>
    </source>
</evidence>
<organism evidence="5 7">
    <name type="scientific">Caldiarchaeum subterraneum</name>
    <dbReference type="NCBI Taxonomy" id="311458"/>
    <lineage>
        <taxon>Archaea</taxon>
        <taxon>Nitrososphaerota</taxon>
        <taxon>Candidatus Caldarchaeales</taxon>
        <taxon>Candidatus Caldarchaeaceae</taxon>
        <taxon>Candidatus Caldarchaeum</taxon>
    </lineage>
</organism>
<protein>
    <recommendedName>
        <fullName evidence="2">Acetoin utilization protein AcuC</fullName>
    </recommendedName>
</protein>
<reference evidence="5 7" key="1">
    <citation type="journal article" date="2005" name="Environ. Microbiol.">
        <title>Genetic and functional properties of uncultivated thermophilic crenarchaeotes from a subsurface gold mine as revealed by analysis of genome fragments.</title>
        <authorList>
            <person name="Nunoura T."/>
            <person name="Hirayama H."/>
            <person name="Takami H."/>
            <person name="Oida H."/>
            <person name="Nishi S."/>
            <person name="Shimamura S."/>
            <person name="Suzuki Y."/>
            <person name="Inagaki F."/>
            <person name="Takai K."/>
            <person name="Nealson K.H."/>
            <person name="Horikoshi K."/>
        </authorList>
    </citation>
    <scope>NUCLEOTIDE SEQUENCE [LARGE SCALE GENOMIC DNA]</scope>
</reference>
<dbReference type="InterPro" id="IPR000286">
    <property type="entry name" value="HDACs"/>
</dbReference>
<dbReference type="GO" id="GO:0040029">
    <property type="term" value="P:epigenetic regulation of gene expression"/>
    <property type="evidence" value="ECO:0007669"/>
    <property type="project" value="TreeGrafter"/>
</dbReference>
<dbReference type="BioCyc" id="CCAL311458:G131R-1519-MONOMER"/>
<evidence type="ECO:0000313" key="7">
    <source>
        <dbReference type="Proteomes" id="UP000008120"/>
    </source>
</evidence>
<keyword evidence="3" id="KW-0006">Acetoin catabolism</keyword>
<dbReference type="CDD" id="cd09994">
    <property type="entry name" value="HDAC_AcuC_like"/>
    <property type="match status" value="1"/>
</dbReference>